<name>A0AAJ0D967_9PEZI</name>
<comment type="caution">
    <text evidence="3">The sequence shown here is derived from an EMBL/GenBank/DDBJ whole genome shotgun (WGS) entry which is preliminary data.</text>
</comment>
<dbReference type="Proteomes" id="UP001271007">
    <property type="component" value="Unassembled WGS sequence"/>
</dbReference>
<feature type="compositionally biased region" description="Basic residues" evidence="1">
    <location>
        <begin position="718"/>
        <end position="727"/>
    </location>
</feature>
<feature type="region of interest" description="Disordered" evidence="1">
    <location>
        <begin position="1"/>
        <end position="145"/>
    </location>
</feature>
<keyword evidence="4" id="KW-1185">Reference proteome</keyword>
<keyword evidence="2" id="KW-1133">Transmembrane helix</keyword>
<feature type="compositionally biased region" description="Polar residues" evidence="1">
    <location>
        <begin position="193"/>
        <end position="213"/>
    </location>
</feature>
<evidence type="ECO:0000313" key="4">
    <source>
        <dbReference type="Proteomes" id="UP001271007"/>
    </source>
</evidence>
<feature type="region of interest" description="Disordered" evidence="1">
    <location>
        <begin position="231"/>
        <end position="294"/>
    </location>
</feature>
<protein>
    <recommendedName>
        <fullName evidence="5">Serine-rich protein</fullName>
    </recommendedName>
</protein>
<feature type="compositionally biased region" description="Polar residues" evidence="1">
    <location>
        <begin position="12"/>
        <end position="27"/>
    </location>
</feature>
<feature type="compositionally biased region" description="Polar residues" evidence="1">
    <location>
        <begin position="688"/>
        <end position="697"/>
    </location>
</feature>
<evidence type="ECO:0000313" key="3">
    <source>
        <dbReference type="EMBL" id="KAK3049545.1"/>
    </source>
</evidence>
<proteinExistence type="predicted"/>
<evidence type="ECO:0000256" key="2">
    <source>
        <dbReference type="SAM" id="Phobius"/>
    </source>
</evidence>
<feature type="region of interest" description="Disordered" evidence="1">
    <location>
        <begin position="645"/>
        <end position="799"/>
    </location>
</feature>
<keyword evidence="2" id="KW-0472">Membrane</keyword>
<keyword evidence="2" id="KW-0812">Transmembrane</keyword>
<dbReference type="EMBL" id="JAWDJX010000039">
    <property type="protein sequence ID" value="KAK3049545.1"/>
    <property type="molecule type" value="Genomic_DNA"/>
</dbReference>
<feature type="region of interest" description="Disordered" evidence="1">
    <location>
        <begin position="309"/>
        <end position="359"/>
    </location>
</feature>
<feature type="compositionally biased region" description="Polar residues" evidence="1">
    <location>
        <begin position="309"/>
        <end position="353"/>
    </location>
</feature>
<evidence type="ECO:0008006" key="5">
    <source>
        <dbReference type="Google" id="ProtNLM"/>
    </source>
</evidence>
<feature type="compositionally biased region" description="Basic and acidic residues" evidence="1">
    <location>
        <begin position="233"/>
        <end position="243"/>
    </location>
</feature>
<organism evidence="3 4">
    <name type="scientific">Extremus antarcticus</name>
    <dbReference type="NCBI Taxonomy" id="702011"/>
    <lineage>
        <taxon>Eukaryota</taxon>
        <taxon>Fungi</taxon>
        <taxon>Dikarya</taxon>
        <taxon>Ascomycota</taxon>
        <taxon>Pezizomycotina</taxon>
        <taxon>Dothideomycetes</taxon>
        <taxon>Dothideomycetidae</taxon>
        <taxon>Mycosphaerellales</taxon>
        <taxon>Extremaceae</taxon>
        <taxon>Extremus</taxon>
    </lineage>
</organism>
<feature type="compositionally biased region" description="Basic residues" evidence="1">
    <location>
        <begin position="33"/>
        <end position="42"/>
    </location>
</feature>
<feature type="transmembrane region" description="Helical" evidence="2">
    <location>
        <begin position="848"/>
        <end position="867"/>
    </location>
</feature>
<feature type="compositionally biased region" description="Polar residues" evidence="1">
    <location>
        <begin position="739"/>
        <end position="756"/>
    </location>
</feature>
<feature type="transmembrane region" description="Helical" evidence="2">
    <location>
        <begin position="921"/>
        <end position="944"/>
    </location>
</feature>
<gene>
    <name evidence="3" type="ORF">LTR09_009213</name>
</gene>
<evidence type="ECO:0000256" key="1">
    <source>
        <dbReference type="SAM" id="MobiDB-lite"/>
    </source>
</evidence>
<feature type="region of interest" description="Disordered" evidence="1">
    <location>
        <begin position="481"/>
        <end position="621"/>
    </location>
</feature>
<feature type="compositionally biased region" description="Polar residues" evidence="1">
    <location>
        <begin position="658"/>
        <end position="678"/>
    </location>
</feature>
<feature type="compositionally biased region" description="Polar residues" evidence="1">
    <location>
        <begin position="122"/>
        <end position="134"/>
    </location>
</feature>
<feature type="compositionally biased region" description="Basic and acidic residues" evidence="1">
    <location>
        <begin position="563"/>
        <end position="575"/>
    </location>
</feature>
<sequence>MFLDPDPKRAKQQSNRGSSGFFSSQRPIESPRDHRKTTKRKAQPLAELSKSQINEQNPWSDPGITTIRLVKPTPPQPVEHNGNAEKDQKSARKENTKGQSVSLVKPASASNAGLPGFPASNLAKSVSDTDTPANETHKLEQPDTHSLLYTTPIHAQPNTGDRAIPETEWHRRNYSNSSTLKGVEDSVLEQRSARNSTRLSQGTTLRGTPTPTEQELRQRIEADDSIGQTSLHTLHEASPERSTLRVVAPSEDGESIDDPLSSEASASPIIEVFSSPTPSPERRPAVPYRQGSVQLLSAGSPQTVYITRRSSYQQTPTEQRSQEFSPQSESTTNLLTSSPNFVAYNSPTPTRPRSGTYPLRHNYSFESIQSRLQSPTHVRPDTGRSIATASSWASLRPSSSHDTLPPLQVPQKRLRHKTGSLSLNAAENASFTSGHSMDEDIDTLPYPREQFSSHLSTIASESDRTDSRRLSHFSLGSGVLTGDDSSSIPFSGTWPRRRRESAPISSIASDAPATSSEEEAGDMTLGIFREGSAKPQPLQPRAGAVPGERKYEGPLPPLPPIPRSRDNEEHVDRLSELQPSQLREKRSGKSLRQRSNSTPSRSISRHLSQISHSETDRNSGASSLFPTWAKNFYGHGAALMSPSKVSLAAPGTPRRDNNGQSHARNDSQWTERSITSRLGTGYTELPDNRSSLTSSHFLPSIFRPRTRNNLAADGSNSRKSRPSKRSRPSREDSRPDSLQIFSNPLPDSQAGPSDTLPSGHPKFGSLKDTPNEQHRPLPRKYSKQKQWDSMQFPRPMTKDRLSDFGTRLETPPHLERNKRHSYRLSAWRAPSFVESLDTLLHARGNRQILLFALGFVCPLLWMLGAVLPVPVKPASVEEAQEMSVAGSEDDIQAAMMKHEAGDAERRWREERAWRKARWWRGLNRVMSVVGVLVIGAVIALAVIATRK</sequence>
<accession>A0AAJ0D967</accession>
<feature type="compositionally biased region" description="Polar residues" evidence="1">
    <location>
        <begin position="49"/>
        <end position="59"/>
    </location>
</feature>
<feature type="compositionally biased region" description="Low complexity" evidence="1">
    <location>
        <begin position="502"/>
        <end position="515"/>
    </location>
</feature>
<dbReference type="AlphaFoldDB" id="A0AAJ0D967"/>
<feature type="compositionally biased region" description="Polar residues" evidence="1">
    <location>
        <begin position="593"/>
        <end position="621"/>
    </location>
</feature>
<feature type="region of interest" description="Disordered" evidence="1">
    <location>
        <begin position="174"/>
        <end position="215"/>
    </location>
</feature>
<reference evidence="3" key="1">
    <citation type="submission" date="2023-04" db="EMBL/GenBank/DDBJ databases">
        <title>Black Yeasts Isolated from many extreme environments.</title>
        <authorList>
            <person name="Coleine C."/>
            <person name="Stajich J.E."/>
            <person name="Selbmann L."/>
        </authorList>
    </citation>
    <scope>NUCLEOTIDE SEQUENCE</scope>
    <source>
        <strain evidence="3">CCFEE 5312</strain>
    </source>
</reference>
<feature type="compositionally biased region" description="Basic and acidic residues" evidence="1">
    <location>
        <begin position="82"/>
        <end position="96"/>
    </location>
</feature>